<name>A0AAV7NG73_PLEWA</name>
<evidence type="ECO:0000313" key="1">
    <source>
        <dbReference type="EMBL" id="KAJ1115133.1"/>
    </source>
</evidence>
<keyword evidence="2" id="KW-1185">Reference proteome</keyword>
<proteinExistence type="predicted"/>
<accession>A0AAV7NG73</accession>
<dbReference type="EMBL" id="JANPWB010000012">
    <property type="protein sequence ID" value="KAJ1115133.1"/>
    <property type="molecule type" value="Genomic_DNA"/>
</dbReference>
<reference evidence="1" key="1">
    <citation type="journal article" date="2022" name="bioRxiv">
        <title>Sequencing and chromosome-scale assembly of the giantPleurodeles waltlgenome.</title>
        <authorList>
            <person name="Brown T."/>
            <person name="Elewa A."/>
            <person name="Iarovenko S."/>
            <person name="Subramanian E."/>
            <person name="Araus A.J."/>
            <person name="Petzold A."/>
            <person name="Susuki M."/>
            <person name="Suzuki K.-i.T."/>
            <person name="Hayashi T."/>
            <person name="Toyoda A."/>
            <person name="Oliveira C."/>
            <person name="Osipova E."/>
            <person name="Leigh N.D."/>
            <person name="Simon A."/>
            <person name="Yun M.H."/>
        </authorList>
    </citation>
    <scope>NUCLEOTIDE SEQUENCE</scope>
    <source>
        <strain evidence="1">20211129_DDA</strain>
        <tissue evidence="1">Liver</tissue>
    </source>
</reference>
<evidence type="ECO:0000313" key="2">
    <source>
        <dbReference type="Proteomes" id="UP001066276"/>
    </source>
</evidence>
<comment type="caution">
    <text evidence="1">The sequence shown here is derived from an EMBL/GenBank/DDBJ whole genome shotgun (WGS) entry which is preliminary data.</text>
</comment>
<dbReference type="Proteomes" id="UP001066276">
    <property type="component" value="Chromosome 8"/>
</dbReference>
<sequence length="128" mass="13802">MSTFSCERTLLTPFCLVSLRSVNQKIKNVNVRSFPDLLFNLHGHTHPQTLMLRTDVMRSNNEDKRHVPESAADSLDEDATGVLASVDDLAGCCATLAGTGAAMQANAGNCVSFTQLPVIPPDTPAWES</sequence>
<dbReference type="AlphaFoldDB" id="A0AAV7NG73"/>
<organism evidence="1 2">
    <name type="scientific">Pleurodeles waltl</name>
    <name type="common">Iberian ribbed newt</name>
    <dbReference type="NCBI Taxonomy" id="8319"/>
    <lineage>
        <taxon>Eukaryota</taxon>
        <taxon>Metazoa</taxon>
        <taxon>Chordata</taxon>
        <taxon>Craniata</taxon>
        <taxon>Vertebrata</taxon>
        <taxon>Euteleostomi</taxon>
        <taxon>Amphibia</taxon>
        <taxon>Batrachia</taxon>
        <taxon>Caudata</taxon>
        <taxon>Salamandroidea</taxon>
        <taxon>Salamandridae</taxon>
        <taxon>Pleurodelinae</taxon>
        <taxon>Pleurodeles</taxon>
    </lineage>
</organism>
<protein>
    <submittedName>
        <fullName evidence="1">Uncharacterized protein</fullName>
    </submittedName>
</protein>
<gene>
    <name evidence="1" type="ORF">NDU88_003359</name>
</gene>